<dbReference type="EMBL" id="UZAE01013405">
    <property type="protein sequence ID" value="VDO09686.1"/>
    <property type="molecule type" value="Genomic_DNA"/>
</dbReference>
<accession>A0A0R3TTV5</accession>
<proteinExistence type="predicted"/>
<evidence type="ECO:0000313" key="1">
    <source>
        <dbReference type="EMBL" id="VDO09686.1"/>
    </source>
</evidence>
<dbReference type="Proteomes" id="UP000278807">
    <property type="component" value="Unassembled WGS sequence"/>
</dbReference>
<reference evidence="3" key="1">
    <citation type="submission" date="2017-02" db="UniProtKB">
        <authorList>
            <consortium name="WormBaseParasite"/>
        </authorList>
    </citation>
    <scope>IDENTIFICATION</scope>
</reference>
<reference evidence="1 2" key="2">
    <citation type="submission" date="2018-11" db="EMBL/GenBank/DDBJ databases">
        <authorList>
            <consortium name="Pathogen Informatics"/>
        </authorList>
    </citation>
    <scope>NUCLEOTIDE SEQUENCE [LARGE SCALE GENOMIC DNA]</scope>
</reference>
<dbReference type="AlphaFoldDB" id="A0A0R3TTV5"/>
<dbReference type="WBParaSite" id="HNAJ_0001116401-mRNA-1">
    <property type="protein sequence ID" value="HNAJ_0001116401-mRNA-1"/>
    <property type="gene ID" value="HNAJ_0001116401"/>
</dbReference>
<name>A0A0R3TTV5_RODNA</name>
<gene>
    <name evidence="1" type="ORF">HNAJ_LOCUS11154</name>
</gene>
<dbReference type="OrthoDB" id="6270868at2759"/>
<keyword evidence="2" id="KW-1185">Reference proteome</keyword>
<sequence length="101" mass="11640">METTNNGNAVFSFDFEIQNQSQQWQALDEQTSESVEEVQHSSGKYFSCYPTVGDEFFNPTDPAAIKHEWLQNRHNAKGSVRNSGKQFLLHSLEHNNNRNLH</sequence>
<protein>
    <submittedName>
        <fullName evidence="3">KRAB domain-containing protein</fullName>
    </submittedName>
</protein>
<evidence type="ECO:0000313" key="2">
    <source>
        <dbReference type="Proteomes" id="UP000278807"/>
    </source>
</evidence>
<organism evidence="3">
    <name type="scientific">Rodentolepis nana</name>
    <name type="common">Dwarf tapeworm</name>
    <name type="synonym">Hymenolepis nana</name>
    <dbReference type="NCBI Taxonomy" id="102285"/>
    <lineage>
        <taxon>Eukaryota</taxon>
        <taxon>Metazoa</taxon>
        <taxon>Spiralia</taxon>
        <taxon>Lophotrochozoa</taxon>
        <taxon>Platyhelminthes</taxon>
        <taxon>Cestoda</taxon>
        <taxon>Eucestoda</taxon>
        <taxon>Cyclophyllidea</taxon>
        <taxon>Hymenolepididae</taxon>
        <taxon>Rodentolepis</taxon>
    </lineage>
</organism>
<evidence type="ECO:0000313" key="3">
    <source>
        <dbReference type="WBParaSite" id="HNAJ_0001116401-mRNA-1"/>
    </source>
</evidence>